<evidence type="ECO:0000259" key="2">
    <source>
        <dbReference type="Pfam" id="PF14258"/>
    </source>
</evidence>
<evidence type="ECO:0000313" key="4">
    <source>
        <dbReference type="Proteomes" id="UP000273828"/>
    </source>
</evidence>
<evidence type="ECO:0000313" key="3">
    <source>
        <dbReference type="EMBL" id="RQG89239.1"/>
    </source>
</evidence>
<dbReference type="InterPro" id="IPR029062">
    <property type="entry name" value="Class_I_gatase-like"/>
</dbReference>
<gene>
    <name evidence="3" type="ORF">EA462_12810</name>
</gene>
<dbReference type="EMBL" id="REFY01000004">
    <property type="protein sequence ID" value="RQG89239.1"/>
    <property type="molecule type" value="Genomic_DNA"/>
</dbReference>
<dbReference type="InterPro" id="IPR025646">
    <property type="entry name" value="DUF4350"/>
</dbReference>
<proteinExistence type="predicted"/>
<feature type="region of interest" description="Disordered" evidence="1">
    <location>
        <begin position="469"/>
        <end position="494"/>
    </location>
</feature>
<sequence length="494" mass="52986">MARADDPQPPGSVRSLATRLDARDGTRTLAFRREFSRVVLHLFADRAVGRHRTDRSVQRVAGLADAVAVAYSVRVRRLRGTRRQADTADRSSGGAAGVKSGPHGQSPGTDGDESDSWPAADLALEIDWSRVLVYALGAAVVATLAVGATASTTAFGPFNSEWDGGSEFRERVADDPETDGEILLKTTEYEALSDSETVAVVVAPEEAYADAEADRVRGFVERGGTLVVFDGVDHHGSDLLVNVGAHARFTGQHLRDEYRYDRGPMMPIATPATNHTLTDGVDRLTLNHATAVDPDPSSDSDRASRNVTVLFETSEFARLEESRMDRASETRAVAERNDESGPGPVSSVGSYPVATVEPVGDGRVVVVGDPSITINAMIDRPDNDDFLSNLHTGTDRVALDVSHGESLPPLSSALVTLRQSPSLQAFVGILAVVAVGLSSDRRVRLAFERLRLRLRGLIERIVWNGVSGSRGAHGQGVASNERTARDHQPSNTDE</sequence>
<dbReference type="SUPFAM" id="SSF52317">
    <property type="entry name" value="Class I glutamine amidotransferase-like"/>
    <property type="match status" value="1"/>
</dbReference>
<name>A0A3N6NX69_9EURY</name>
<feature type="region of interest" description="Disordered" evidence="1">
    <location>
        <begin position="321"/>
        <end position="351"/>
    </location>
</feature>
<organism evidence="3 4">
    <name type="scientific">Natrarchaeobius halalkaliphilus</name>
    <dbReference type="NCBI Taxonomy" id="1679091"/>
    <lineage>
        <taxon>Archaea</taxon>
        <taxon>Methanobacteriati</taxon>
        <taxon>Methanobacteriota</taxon>
        <taxon>Stenosarchaea group</taxon>
        <taxon>Halobacteria</taxon>
        <taxon>Halobacteriales</taxon>
        <taxon>Natrialbaceae</taxon>
        <taxon>Natrarchaeobius</taxon>
    </lineage>
</organism>
<keyword evidence="4" id="KW-1185">Reference proteome</keyword>
<dbReference type="Proteomes" id="UP000273828">
    <property type="component" value="Unassembled WGS sequence"/>
</dbReference>
<evidence type="ECO:0000256" key="1">
    <source>
        <dbReference type="SAM" id="MobiDB-lite"/>
    </source>
</evidence>
<dbReference type="Pfam" id="PF14258">
    <property type="entry name" value="DUF4350"/>
    <property type="match status" value="1"/>
</dbReference>
<dbReference type="AlphaFoldDB" id="A0A3N6NX69"/>
<feature type="domain" description="DUF4350" evidence="2">
    <location>
        <begin position="157"/>
        <end position="390"/>
    </location>
</feature>
<feature type="compositionally biased region" description="Low complexity" evidence="1">
    <location>
        <begin position="340"/>
        <end position="351"/>
    </location>
</feature>
<reference evidence="3 4" key="1">
    <citation type="submission" date="2018-10" db="EMBL/GenBank/DDBJ databases">
        <title>Natrarchaeobius chitinivorans gen. nov., sp. nov., and Natrarchaeobius haloalkaliphilus sp. nov., alkaliphilic, chitin-utilizing haloarchaea from hypersaline alkaline lakes.</title>
        <authorList>
            <person name="Sorokin D.Y."/>
            <person name="Elcheninov A.G."/>
            <person name="Kostrikina N.A."/>
            <person name="Bale N.J."/>
            <person name="Sinninghe Damste J.S."/>
            <person name="Khijniak T.V."/>
            <person name="Kublanov I.V."/>
            <person name="Toshchakov S.V."/>
        </authorList>
    </citation>
    <scope>NUCLEOTIDE SEQUENCE [LARGE SCALE GENOMIC DNA]</scope>
    <source>
        <strain evidence="3 4">AArcht-Sl</strain>
    </source>
</reference>
<feature type="region of interest" description="Disordered" evidence="1">
    <location>
        <begin position="81"/>
        <end position="116"/>
    </location>
</feature>
<feature type="compositionally biased region" description="Basic and acidic residues" evidence="1">
    <location>
        <begin position="321"/>
        <end position="339"/>
    </location>
</feature>
<comment type="caution">
    <text evidence="3">The sequence shown here is derived from an EMBL/GenBank/DDBJ whole genome shotgun (WGS) entry which is preliminary data.</text>
</comment>
<accession>A0A3N6NX69</accession>
<protein>
    <submittedName>
        <fullName evidence="3">DUF4350 domain-containing protein</fullName>
    </submittedName>
</protein>